<keyword evidence="1" id="KW-0175">Coiled coil</keyword>
<comment type="caution">
    <text evidence="3">The sequence shown here is derived from an EMBL/GenBank/DDBJ whole genome shotgun (WGS) entry which is preliminary data.</text>
</comment>
<dbReference type="PANTHER" id="PTHR43179">
    <property type="entry name" value="RHAMNOSYLTRANSFERASE WBBL"/>
    <property type="match status" value="1"/>
</dbReference>
<dbReference type="EMBL" id="JBBMFE010000022">
    <property type="protein sequence ID" value="MEQ2474004.1"/>
    <property type="molecule type" value="Genomic_DNA"/>
</dbReference>
<dbReference type="PANTHER" id="PTHR43179:SF7">
    <property type="entry name" value="RHAMNOSYLTRANSFERASE WBBL"/>
    <property type="match status" value="1"/>
</dbReference>
<dbReference type="InterPro" id="IPR001173">
    <property type="entry name" value="Glyco_trans_2-like"/>
</dbReference>
<gene>
    <name evidence="3" type="ORF">WMO29_16150</name>
</gene>
<dbReference type="InterPro" id="IPR029044">
    <property type="entry name" value="Nucleotide-diphossugar_trans"/>
</dbReference>
<accession>A0ABV1FLP4</accession>
<feature type="coiled-coil region" evidence="1">
    <location>
        <begin position="16"/>
        <end position="50"/>
    </location>
</feature>
<keyword evidence="4" id="KW-1185">Reference proteome</keyword>
<dbReference type="Pfam" id="PF00535">
    <property type="entry name" value="Glycos_transf_2"/>
    <property type="match status" value="2"/>
</dbReference>
<evidence type="ECO:0000256" key="1">
    <source>
        <dbReference type="SAM" id="Coils"/>
    </source>
</evidence>
<evidence type="ECO:0000313" key="3">
    <source>
        <dbReference type="EMBL" id="MEQ2474004.1"/>
    </source>
</evidence>
<evidence type="ECO:0000259" key="2">
    <source>
        <dbReference type="Pfam" id="PF00535"/>
    </source>
</evidence>
<protein>
    <submittedName>
        <fullName evidence="3">Glycosyltransferase family 2 protein</fullName>
    </submittedName>
</protein>
<evidence type="ECO:0000313" key="4">
    <source>
        <dbReference type="Proteomes" id="UP001438008"/>
    </source>
</evidence>
<dbReference type="CDD" id="cd04184">
    <property type="entry name" value="GT2_RfbC_Mx_like"/>
    <property type="match status" value="1"/>
</dbReference>
<dbReference type="Proteomes" id="UP001438008">
    <property type="component" value="Unassembled WGS sequence"/>
</dbReference>
<dbReference type="Gene3D" id="3.90.550.10">
    <property type="entry name" value="Spore Coat Polysaccharide Biosynthesis Protein SpsA, Chain A"/>
    <property type="match status" value="2"/>
</dbReference>
<dbReference type="SUPFAM" id="SSF53448">
    <property type="entry name" value="Nucleotide-diphospho-sugar transferases"/>
    <property type="match status" value="2"/>
</dbReference>
<organism evidence="3 4">
    <name type="scientific">Laedolimicola intestinihominis</name>
    <dbReference type="NCBI Taxonomy" id="3133166"/>
    <lineage>
        <taxon>Bacteria</taxon>
        <taxon>Bacillati</taxon>
        <taxon>Bacillota</taxon>
        <taxon>Clostridia</taxon>
        <taxon>Lachnospirales</taxon>
        <taxon>Lachnospiraceae</taxon>
        <taxon>Laedolimicola</taxon>
    </lineage>
</organism>
<reference evidence="3 4" key="1">
    <citation type="submission" date="2024-03" db="EMBL/GenBank/DDBJ databases">
        <title>Human intestinal bacterial collection.</title>
        <authorList>
            <person name="Pauvert C."/>
            <person name="Hitch T.C.A."/>
            <person name="Clavel T."/>
        </authorList>
    </citation>
    <scope>NUCLEOTIDE SEQUENCE [LARGE SCALE GENOMIC DNA]</scope>
    <source>
        <strain evidence="3 4">CLA-AA-H132</strain>
    </source>
</reference>
<feature type="domain" description="Glycosyltransferase 2-like" evidence="2">
    <location>
        <begin position="385"/>
        <end position="508"/>
    </location>
</feature>
<feature type="domain" description="Glycosyltransferase 2-like" evidence="2">
    <location>
        <begin position="125"/>
        <end position="284"/>
    </location>
</feature>
<sequence length="655" mass="76204">MEQNMDQEQMDYKKLYEAEREKTEVLVSKIEESEKEIEELNFKLDRIKGSFAWKLAIPLRKGLHFYEKTRDRLTRYGSIPGIMRKVRSKLQERKNMKRHGTASFPSPEEAKAQRETVFPRMIKFSILTPLYNTPEKFLTELLDCVQAQTYQNWELCLADGSDSEHVYVGEICKRYAEKDPRIKYQVLEHNEGISGNTNECLKMATGEYIALLDHDDILHPAVLFEYAKVINEKNADYIYCDEITFEGDSIDHMIVLHFKPDFAIDNLRGNNYICHFSAFSRHLLDETGVFRSQYDGSQDHDMILRLTGKAKLVYHVPKALYYWRSHKASVAQDINAKTYAVDAAKRAVHDHIMDVYGMDVKVESTRAFPTIFRIRYPLLERPLISIVIPNKDHMEDLSRCVESIVNKSTYENYEIVIVENNSETKEIFDYYKALEHNPKIRIVKYEGEFNYAKINNFGVSFTNGKYVLLLNNDMKVITRDWMEELLMYAQRPDVAAVGGKLYYADNTIQHAGIVIGLGAHRAAGHTHYKDDKMHLGYMGRLCYAQDVTAVTGACLLVSRAQYDEVGGLDEEFRVAFNDVDFCLKLRHAGYLNVFTPFAELYHYESKTRGMEEGEKQKRFQQEVDMFRRKWKADLDAGDPYFNPNFSLDYSDYTIK</sequence>
<dbReference type="RefSeq" id="WP_349165500.1">
    <property type="nucleotide sequence ID" value="NZ_JBBMFE010000022.1"/>
</dbReference>
<proteinExistence type="predicted"/>
<name>A0ABV1FLP4_9FIRM</name>
<dbReference type="CDD" id="cd04186">
    <property type="entry name" value="GT_2_like_c"/>
    <property type="match status" value="1"/>
</dbReference>